<sequence length="88" mass="10057">MMLRSRDHIIKQHLSSGKEMILADSLHAEVSLKTVFHRTLDQISSRRTSCLSCHIDHHLLMKQSIKGKMLLPLLQSGFRGVAPNEFLH</sequence>
<name>A0A8J8T2M6_HALGN</name>
<accession>A0A8J8T2M6</accession>
<dbReference type="Proteomes" id="UP000785679">
    <property type="component" value="Unassembled WGS sequence"/>
</dbReference>
<organism evidence="1 2">
    <name type="scientific">Halteria grandinella</name>
    <dbReference type="NCBI Taxonomy" id="5974"/>
    <lineage>
        <taxon>Eukaryota</taxon>
        <taxon>Sar</taxon>
        <taxon>Alveolata</taxon>
        <taxon>Ciliophora</taxon>
        <taxon>Intramacronucleata</taxon>
        <taxon>Spirotrichea</taxon>
        <taxon>Stichotrichia</taxon>
        <taxon>Sporadotrichida</taxon>
        <taxon>Halteriidae</taxon>
        <taxon>Halteria</taxon>
    </lineage>
</organism>
<evidence type="ECO:0000313" key="1">
    <source>
        <dbReference type="EMBL" id="TNV79266.1"/>
    </source>
</evidence>
<keyword evidence="2" id="KW-1185">Reference proteome</keyword>
<evidence type="ECO:0000313" key="2">
    <source>
        <dbReference type="Proteomes" id="UP000785679"/>
    </source>
</evidence>
<comment type="caution">
    <text evidence="1">The sequence shown here is derived from an EMBL/GenBank/DDBJ whole genome shotgun (WGS) entry which is preliminary data.</text>
</comment>
<proteinExistence type="predicted"/>
<dbReference type="EMBL" id="RRYP01009156">
    <property type="protein sequence ID" value="TNV79266.1"/>
    <property type="molecule type" value="Genomic_DNA"/>
</dbReference>
<dbReference type="AlphaFoldDB" id="A0A8J8T2M6"/>
<reference evidence="1" key="1">
    <citation type="submission" date="2019-06" db="EMBL/GenBank/DDBJ databases">
        <authorList>
            <person name="Zheng W."/>
        </authorList>
    </citation>
    <scope>NUCLEOTIDE SEQUENCE</scope>
    <source>
        <strain evidence="1">QDHG01</strain>
    </source>
</reference>
<protein>
    <submittedName>
        <fullName evidence="1">Uncharacterized protein</fullName>
    </submittedName>
</protein>
<gene>
    <name evidence="1" type="ORF">FGO68_gene8626</name>
</gene>